<sequence length="213" mass="23666">MAIAASEDTTIHRRLKAATKSVHDRLESRLPLLDPQLTLQDYRLLLRRFYGFYAPLEAAMRLATAGALREEVARRCKAHWLAADLIALGETEVGLAALPRCAAVPNLAGEAQVVGALYVVEGATLGGQMVLRFLGQSLGPEVSRCTRFFQSYGDHVRTMWASFLDLLAEVAHSQQQERDIIDAACATFTGFERWLDARSLERNLNAQRVPTQR</sequence>
<dbReference type="AlphaFoldDB" id="A0A0K2GDT3"/>
<protein>
    <submittedName>
        <fullName evidence="1">Putative Heme oxygenase</fullName>
        <ecNumber evidence="1">1.14.99.3</ecNumber>
    </submittedName>
</protein>
<dbReference type="SUPFAM" id="SSF48613">
    <property type="entry name" value="Heme oxygenase-like"/>
    <property type="match status" value="1"/>
</dbReference>
<evidence type="ECO:0000313" key="2">
    <source>
        <dbReference type="Proteomes" id="UP000069205"/>
    </source>
</evidence>
<dbReference type="Gene3D" id="1.20.910.10">
    <property type="entry name" value="Heme oxygenase-like"/>
    <property type="match status" value="1"/>
</dbReference>
<dbReference type="RefSeq" id="WP_053380185.1">
    <property type="nucleotide sequence ID" value="NZ_CP011801.1"/>
</dbReference>
<dbReference type="KEGG" id="nmv:NITMOv2_2697"/>
<reference evidence="1 2" key="1">
    <citation type="journal article" date="2015" name="Proc. Natl. Acad. Sci. U.S.A.">
        <title>Expanded metabolic versatility of ubiquitous nitrite-oxidizing bacteria from the genus Nitrospira.</title>
        <authorList>
            <person name="Koch H."/>
            <person name="Lucker S."/>
            <person name="Albertsen M."/>
            <person name="Kitzinger K."/>
            <person name="Herbold C."/>
            <person name="Spieck E."/>
            <person name="Nielsen P.H."/>
            <person name="Wagner M."/>
            <person name="Daims H."/>
        </authorList>
    </citation>
    <scope>NUCLEOTIDE SEQUENCE [LARGE SCALE GENOMIC DNA]</scope>
    <source>
        <strain evidence="1 2">NSP M-1</strain>
    </source>
</reference>
<dbReference type="EC" id="1.14.99.3" evidence="1"/>
<name>A0A0K2GDT3_NITMO</name>
<accession>A0A0K2GDT3</accession>
<keyword evidence="1" id="KW-0560">Oxidoreductase</keyword>
<organism evidence="1 2">
    <name type="scientific">Nitrospira moscoviensis</name>
    <dbReference type="NCBI Taxonomy" id="42253"/>
    <lineage>
        <taxon>Bacteria</taxon>
        <taxon>Pseudomonadati</taxon>
        <taxon>Nitrospirota</taxon>
        <taxon>Nitrospiria</taxon>
        <taxon>Nitrospirales</taxon>
        <taxon>Nitrospiraceae</taxon>
        <taxon>Nitrospira</taxon>
    </lineage>
</organism>
<dbReference type="GO" id="GO:0006788">
    <property type="term" value="P:heme oxidation"/>
    <property type="evidence" value="ECO:0007669"/>
    <property type="project" value="InterPro"/>
</dbReference>
<dbReference type="CDD" id="cd19166">
    <property type="entry name" value="HemeO-bac"/>
    <property type="match status" value="1"/>
</dbReference>
<dbReference type="GO" id="GO:0004392">
    <property type="term" value="F:heme oxygenase (decyclizing) activity"/>
    <property type="evidence" value="ECO:0007669"/>
    <property type="project" value="InterPro"/>
</dbReference>
<dbReference type="EMBL" id="CP011801">
    <property type="protein sequence ID" value="ALA59108.1"/>
    <property type="molecule type" value="Genomic_DNA"/>
</dbReference>
<dbReference type="InterPro" id="IPR016053">
    <property type="entry name" value="Haem_Oase-like"/>
</dbReference>
<dbReference type="PATRIC" id="fig|42253.5.peg.2668"/>
<dbReference type="STRING" id="42253.NITMOv2_2697"/>
<dbReference type="Proteomes" id="UP000069205">
    <property type="component" value="Chromosome"/>
</dbReference>
<evidence type="ECO:0000313" key="1">
    <source>
        <dbReference type="EMBL" id="ALA59108.1"/>
    </source>
</evidence>
<dbReference type="InterPro" id="IPR016084">
    <property type="entry name" value="Haem_Oase-like_multi-hlx"/>
</dbReference>
<gene>
    <name evidence="1" type="ORF">NITMOv2_2697</name>
</gene>
<dbReference type="Pfam" id="PF01126">
    <property type="entry name" value="Heme_oxygenase"/>
    <property type="match status" value="1"/>
</dbReference>
<proteinExistence type="predicted"/>
<keyword evidence="2" id="KW-1185">Reference proteome</keyword>